<name>A0A1N6GBI0_9BACT</name>
<evidence type="ECO:0000256" key="4">
    <source>
        <dbReference type="ARBA" id="ARBA00023125"/>
    </source>
</evidence>
<dbReference type="Gene3D" id="1.10.10.10">
    <property type="entry name" value="Winged helix-like DNA-binding domain superfamily/Winged helix DNA-binding domain"/>
    <property type="match status" value="1"/>
</dbReference>
<dbReference type="Pfam" id="PF22381">
    <property type="entry name" value="Staph_reg_Sar_Rot"/>
    <property type="match status" value="1"/>
</dbReference>
<evidence type="ECO:0000256" key="1">
    <source>
        <dbReference type="ARBA" id="ARBA00004496"/>
    </source>
</evidence>
<comment type="subcellular location">
    <subcellularLocation>
        <location evidence="1">Cytoplasm</location>
    </subcellularLocation>
</comment>
<evidence type="ECO:0000259" key="6">
    <source>
        <dbReference type="PROSITE" id="PS50995"/>
    </source>
</evidence>
<dbReference type="AlphaFoldDB" id="A0A1N6GBI0"/>
<dbReference type="PROSITE" id="PS50995">
    <property type="entry name" value="HTH_MARR_2"/>
    <property type="match status" value="1"/>
</dbReference>
<dbReference type="GO" id="GO:0006950">
    <property type="term" value="P:response to stress"/>
    <property type="evidence" value="ECO:0007669"/>
    <property type="project" value="TreeGrafter"/>
</dbReference>
<dbReference type="Proteomes" id="UP000185221">
    <property type="component" value="Unassembled WGS sequence"/>
</dbReference>
<accession>A0A1N6GBI0</accession>
<dbReference type="PANTHER" id="PTHR33164:SF5">
    <property type="entry name" value="ORGANIC HYDROPEROXIDE RESISTANCE TRANSCRIPTIONAL REGULATOR"/>
    <property type="match status" value="1"/>
</dbReference>
<proteinExistence type="predicted"/>
<evidence type="ECO:0000313" key="7">
    <source>
        <dbReference type="EMBL" id="SIO04854.1"/>
    </source>
</evidence>
<dbReference type="SUPFAM" id="SSF46785">
    <property type="entry name" value="Winged helix' DNA-binding domain"/>
    <property type="match status" value="1"/>
</dbReference>
<dbReference type="GO" id="GO:0003677">
    <property type="term" value="F:DNA binding"/>
    <property type="evidence" value="ECO:0007669"/>
    <property type="project" value="UniProtKB-KW"/>
</dbReference>
<sequence>MVSLHQLSLGLYSTSRLLIQLLQNILKEYNLTYPQYLTMTVLWEEDSLLVKEIGERLHLDSGTLTPLLKKLEAMNYVKRQRGEDDERTVHIELTYPGKSLQTKVEQALRPLEEILNEIPGLELSGLNYSLQNLLESVEKLKNSKKE</sequence>
<dbReference type="EMBL" id="FSRC01000002">
    <property type="protein sequence ID" value="SIO04854.1"/>
    <property type="molecule type" value="Genomic_DNA"/>
</dbReference>
<dbReference type="SMART" id="SM00347">
    <property type="entry name" value="HTH_MARR"/>
    <property type="match status" value="1"/>
</dbReference>
<evidence type="ECO:0000256" key="2">
    <source>
        <dbReference type="ARBA" id="ARBA00022490"/>
    </source>
</evidence>
<dbReference type="PANTHER" id="PTHR33164">
    <property type="entry name" value="TRANSCRIPTIONAL REGULATOR, MARR FAMILY"/>
    <property type="match status" value="1"/>
</dbReference>
<dbReference type="InterPro" id="IPR055166">
    <property type="entry name" value="Transc_reg_Sar_Rot_HTH"/>
</dbReference>
<dbReference type="RefSeq" id="WP_074225874.1">
    <property type="nucleotide sequence ID" value="NZ_FSRC01000002.1"/>
</dbReference>
<dbReference type="GO" id="GO:0003700">
    <property type="term" value="F:DNA-binding transcription factor activity"/>
    <property type="evidence" value="ECO:0007669"/>
    <property type="project" value="InterPro"/>
</dbReference>
<evidence type="ECO:0000256" key="3">
    <source>
        <dbReference type="ARBA" id="ARBA00023015"/>
    </source>
</evidence>
<dbReference type="PRINTS" id="PR00598">
    <property type="entry name" value="HTHMARR"/>
</dbReference>
<dbReference type="InterPro" id="IPR036390">
    <property type="entry name" value="WH_DNA-bd_sf"/>
</dbReference>
<dbReference type="InterPro" id="IPR036388">
    <property type="entry name" value="WH-like_DNA-bd_sf"/>
</dbReference>
<reference evidence="8" key="1">
    <citation type="submission" date="2016-11" db="EMBL/GenBank/DDBJ databases">
        <authorList>
            <person name="Varghese N."/>
            <person name="Submissions S."/>
        </authorList>
    </citation>
    <scope>NUCLEOTIDE SEQUENCE [LARGE SCALE GENOMIC DNA]</scope>
    <source>
        <strain evidence="8">DSM 15292</strain>
    </source>
</reference>
<gene>
    <name evidence="7" type="ORF">SAMN05444394_3114</name>
</gene>
<feature type="domain" description="HTH marR-type" evidence="6">
    <location>
        <begin position="1"/>
        <end position="135"/>
    </location>
</feature>
<protein>
    <submittedName>
        <fullName evidence="7">DNA-binding transcriptional regulator, MarR family</fullName>
    </submittedName>
</protein>
<keyword evidence="5" id="KW-0804">Transcription</keyword>
<dbReference type="STRING" id="226505.SAMN05444394_3114"/>
<dbReference type="OrthoDB" id="9806864at2"/>
<keyword evidence="3" id="KW-0805">Transcription regulation</keyword>
<dbReference type="InterPro" id="IPR039422">
    <property type="entry name" value="MarR/SlyA-like"/>
</dbReference>
<dbReference type="GO" id="GO:0005737">
    <property type="term" value="C:cytoplasm"/>
    <property type="evidence" value="ECO:0007669"/>
    <property type="project" value="UniProtKB-SubCell"/>
</dbReference>
<organism evidence="7 8">
    <name type="scientific">Algoriphagus halophilus</name>
    <dbReference type="NCBI Taxonomy" id="226505"/>
    <lineage>
        <taxon>Bacteria</taxon>
        <taxon>Pseudomonadati</taxon>
        <taxon>Bacteroidota</taxon>
        <taxon>Cytophagia</taxon>
        <taxon>Cytophagales</taxon>
        <taxon>Cyclobacteriaceae</taxon>
        <taxon>Algoriphagus</taxon>
    </lineage>
</organism>
<keyword evidence="8" id="KW-1185">Reference proteome</keyword>
<evidence type="ECO:0000256" key="5">
    <source>
        <dbReference type="ARBA" id="ARBA00023163"/>
    </source>
</evidence>
<keyword evidence="2" id="KW-0963">Cytoplasm</keyword>
<keyword evidence="4 7" id="KW-0238">DNA-binding</keyword>
<dbReference type="InterPro" id="IPR000835">
    <property type="entry name" value="HTH_MarR-typ"/>
</dbReference>
<evidence type="ECO:0000313" key="8">
    <source>
        <dbReference type="Proteomes" id="UP000185221"/>
    </source>
</evidence>